<dbReference type="PANTHER" id="PTHR47595:SF1">
    <property type="entry name" value="MYB_SANT-LIKE DNA-BINDING DOMAIN-CONTAINING PROTEIN"/>
    <property type="match status" value="1"/>
</dbReference>
<gene>
    <name evidence="2" type="ORF">LPLAT_LOCUS7192</name>
</gene>
<dbReference type="EMBL" id="OZ034826">
    <property type="protein sequence ID" value="CAL1681032.1"/>
    <property type="molecule type" value="Genomic_DNA"/>
</dbReference>
<keyword evidence="3" id="KW-1185">Reference proteome</keyword>
<dbReference type="InterPro" id="IPR044822">
    <property type="entry name" value="Myb_DNA-bind_4"/>
</dbReference>
<feature type="domain" description="Myb/SANT-like DNA-binding" evidence="1">
    <location>
        <begin position="6"/>
        <end position="97"/>
    </location>
</feature>
<name>A0AAV2NN08_9HYME</name>
<evidence type="ECO:0000313" key="3">
    <source>
        <dbReference type="Proteomes" id="UP001497644"/>
    </source>
</evidence>
<dbReference type="PANTHER" id="PTHR47595">
    <property type="entry name" value="HEAT SHOCK 70 KDA PROTEIN 14"/>
    <property type="match status" value="1"/>
</dbReference>
<accession>A0AAV2NN08</accession>
<sequence>MENKRDIWSYNETLTLINILKEKKILKIMDNKRFRITEIFKSLEQDMKKKGYCRSATQIHIKFKALKRNYNNCRTVLSKSGAGVMKKCTFYDELHELFGCRPINIQKGMDSLNATSSIDVDMYDNIPDADGVIPGCSKFSDEFDNSYINKNENQLKNIDKSSVSSISENDSIDCIEENSDLTIDKGVKQQLEKSINNEIIDNDNDVAMLESKEQSTEIKALKKESSL</sequence>
<dbReference type="Gene3D" id="1.10.10.60">
    <property type="entry name" value="Homeodomain-like"/>
    <property type="match status" value="1"/>
</dbReference>
<reference evidence="2" key="1">
    <citation type="submission" date="2024-04" db="EMBL/GenBank/DDBJ databases">
        <authorList>
            <consortium name="Molecular Ecology Group"/>
        </authorList>
    </citation>
    <scope>NUCLEOTIDE SEQUENCE</scope>
</reference>
<evidence type="ECO:0000313" key="2">
    <source>
        <dbReference type="EMBL" id="CAL1681032.1"/>
    </source>
</evidence>
<evidence type="ECO:0000259" key="1">
    <source>
        <dbReference type="Pfam" id="PF13837"/>
    </source>
</evidence>
<dbReference type="AlphaFoldDB" id="A0AAV2NN08"/>
<dbReference type="Pfam" id="PF13837">
    <property type="entry name" value="Myb_DNA-bind_4"/>
    <property type="match status" value="1"/>
</dbReference>
<protein>
    <recommendedName>
        <fullName evidence="1">Myb/SANT-like DNA-binding domain-containing protein</fullName>
    </recommendedName>
</protein>
<organism evidence="2 3">
    <name type="scientific">Lasius platythorax</name>
    <dbReference type="NCBI Taxonomy" id="488582"/>
    <lineage>
        <taxon>Eukaryota</taxon>
        <taxon>Metazoa</taxon>
        <taxon>Ecdysozoa</taxon>
        <taxon>Arthropoda</taxon>
        <taxon>Hexapoda</taxon>
        <taxon>Insecta</taxon>
        <taxon>Pterygota</taxon>
        <taxon>Neoptera</taxon>
        <taxon>Endopterygota</taxon>
        <taxon>Hymenoptera</taxon>
        <taxon>Apocrita</taxon>
        <taxon>Aculeata</taxon>
        <taxon>Formicoidea</taxon>
        <taxon>Formicidae</taxon>
        <taxon>Formicinae</taxon>
        <taxon>Lasius</taxon>
        <taxon>Lasius</taxon>
    </lineage>
</organism>
<dbReference type="Proteomes" id="UP001497644">
    <property type="component" value="Chromosome 3"/>
</dbReference>
<proteinExistence type="predicted"/>